<organism evidence="2 3">
    <name type="scientific">Desulfoplanes formicivorans</name>
    <dbReference type="NCBI Taxonomy" id="1592317"/>
    <lineage>
        <taxon>Bacteria</taxon>
        <taxon>Pseudomonadati</taxon>
        <taxon>Thermodesulfobacteriota</taxon>
        <taxon>Desulfovibrionia</taxon>
        <taxon>Desulfovibrionales</taxon>
        <taxon>Desulfoplanaceae</taxon>
        <taxon>Desulfoplanes</taxon>
    </lineage>
</organism>
<reference evidence="3" key="1">
    <citation type="submission" date="2016-06" db="EMBL/GenBank/DDBJ databases">
        <title>Draft genome sequence of Desulfoplanes formicivorans strain Pf12B.</title>
        <authorList>
            <person name="Watanabe M."/>
            <person name="Kojima H."/>
            <person name="Fukui M."/>
        </authorList>
    </citation>
    <scope>NUCLEOTIDE SEQUENCE [LARGE SCALE GENOMIC DNA]</scope>
    <source>
        <strain evidence="3">Pf12B</strain>
    </source>
</reference>
<dbReference type="InterPro" id="IPR002559">
    <property type="entry name" value="Transposase_11"/>
</dbReference>
<accession>A0A194ADP2</accession>
<dbReference type="EMBL" id="BDFE01000001">
    <property type="protein sequence ID" value="GAU07325.1"/>
    <property type="molecule type" value="Genomic_DNA"/>
</dbReference>
<dbReference type="InterPro" id="IPR047654">
    <property type="entry name" value="IS1634_transpos"/>
</dbReference>
<gene>
    <name evidence="2" type="ORF">DPF_0003</name>
</gene>
<feature type="domain" description="Transposase IS4-like" evidence="1">
    <location>
        <begin position="198"/>
        <end position="476"/>
    </location>
</feature>
<dbReference type="AlphaFoldDB" id="A0A194ADP2"/>
<evidence type="ECO:0000313" key="2">
    <source>
        <dbReference type="EMBL" id="GAU07325.1"/>
    </source>
</evidence>
<keyword evidence="3" id="KW-1185">Reference proteome</keyword>
<sequence>MAHLHKKVKKRKTYYYIREMARVQGKPKVVNQIYLGSVERIMEMALGQQKTNLSKIQVQEFGSLFLANHVDQQVDLARIVDSVIPPSSKEKGPTLGEYFLYAAFNRMIEPRSKLGLPDWYKNLAVHQVRPVDINELTSQRYWAKWDRVDSESIQEISKRFFNKINEIEPIESDCSLFDTTNYYNYMDSKTPSTLFVRGKNKEGKNWLRQMGLALVVSRGSEIPIYYREYEGNCHDSKLFNRILQEIFVSMEALGQSNPKLTIVVDKGMNSEANMQTIDQRQGLEFITTYSPAFAEELIRKDLSHFTPVDTPKNKELVARGREDDQMVAWRTTGHFWGDKRTVVVTYNPRTATKQRYNFERKLNRLQEGLFEIRSRVRGGRKKWISKHQVQQRYKELCDSLYLPKDLYDLDFRTSNQRLQLYFRKNHYRISKHIARFGKNIIVTSCHDLSTDDIVKASLDRYQVENAFRQTKGSEFSNFRPMWHWTDSKIRCHIFSCIVALTYLRLATLWLNRAGVACSPDSAMQSMRNLNSCLCWHKGKRKPARMLEEPDPDQAAILAAIGYKIQNGVLQKLNS</sequence>
<dbReference type="RefSeq" id="WP_069856685.1">
    <property type="nucleotide sequence ID" value="NZ_BDFE01000001.1"/>
</dbReference>
<dbReference type="OrthoDB" id="5468824at2"/>
<dbReference type="Pfam" id="PF01609">
    <property type="entry name" value="DDE_Tnp_1"/>
    <property type="match status" value="1"/>
</dbReference>
<proteinExistence type="predicted"/>
<evidence type="ECO:0000313" key="3">
    <source>
        <dbReference type="Proteomes" id="UP000095200"/>
    </source>
</evidence>
<dbReference type="GO" id="GO:0006313">
    <property type="term" value="P:DNA transposition"/>
    <property type="evidence" value="ECO:0007669"/>
    <property type="project" value="InterPro"/>
</dbReference>
<protein>
    <submittedName>
        <fullName evidence="2">Transposase</fullName>
    </submittedName>
</protein>
<dbReference type="NCBIfam" id="NF033559">
    <property type="entry name" value="transpos_IS1634"/>
    <property type="match status" value="1"/>
</dbReference>
<dbReference type="Proteomes" id="UP000095200">
    <property type="component" value="Unassembled WGS sequence"/>
</dbReference>
<dbReference type="GO" id="GO:0004803">
    <property type="term" value="F:transposase activity"/>
    <property type="evidence" value="ECO:0007669"/>
    <property type="project" value="InterPro"/>
</dbReference>
<dbReference type="GO" id="GO:0003677">
    <property type="term" value="F:DNA binding"/>
    <property type="evidence" value="ECO:0007669"/>
    <property type="project" value="InterPro"/>
</dbReference>
<comment type="caution">
    <text evidence="2">The sequence shown here is derived from an EMBL/GenBank/DDBJ whole genome shotgun (WGS) entry which is preliminary data.</text>
</comment>
<name>A0A194ADP2_9BACT</name>
<dbReference type="STRING" id="1592317.DPF_0003"/>
<dbReference type="PANTHER" id="PTHR34614:SF2">
    <property type="entry name" value="TRANSPOSASE IS4-LIKE DOMAIN-CONTAINING PROTEIN"/>
    <property type="match status" value="1"/>
</dbReference>
<evidence type="ECO:0000259" key="1">
    <source>
        <dbReference type="Pfam" id="PF01609"/>
    </source>
</evidence>
<dbReference type="PANTHER" id="PTHR34614">
    <property type="match status" value="1"/>
</dbReference>